<proteinExistence type="predicted"/>
<name>A0A0U2TZ96_9BURK</name>
<dbReference type="NCBIfam" id="TIGR01509">
    <property type="entry name" value="HAD-SF-IA-v3"/>
    <property type="match status" value="1"/>
</dbReference>
<dbReference type="Pfam" id="PF00702">
    <property type="entry name" value="Hydrolase"/>
    <property type="match status" value="1"/>
</dbReference>
<dbReference type="Gene3D" id="3.40.50.1000">
    <property type="entry name" value="HAD superfamily/HAD-like"/>
    <property type="match status" value="1"/>
</dbReference>
<dbReference type="PANTHER" id="PTHR43611">
    <property type="entry name" value="ALPHA-D-GLUCOSE 1-PHOSPHATE PHOSPHATASE"/>
    <property type="match status" value="1"/>
</dbReference>
<gene>
    <name evidence="1" type="ORF">RD2015_995</name>
</gene>
<dbReference type="PANTHER" id="PTHR43611:SF3">
    <property type="entry name" value="FLAVIN MONONUCLEOTIDE HYDROLASE 1, CHLOROPLATIC"/>
    <property type="match status" value="1"/>
</dbReference>
<dbReference type="KEGG" id="rdp:RD2015_995"/>
<dbReference type="SUPFAM" id="SSF56784">
    <property type="entry name" value="HAD-like"/>
    <property type="match status" value="1"/>
</dbReference>
<dbReference type="PRINTS" id="PR00413">
    <property type="entry name" value="HADHALOGNASE"/>
</dbReference>
<dbReference type="InterPro" id="IPR023214">
    <property type="entry name" value="HAD_sf"/>
</dbReference>
<accession>A0A0U2TZ96</accession>
<organism evidence="1 2">
    <name type="scientific">Roseateles depolymerans</name>
    <dbReference type="NCBI Taxonomy" id="76731"/>
    <lineage>
        <taxon>Bacteria</taxon>
        <taxon>Pseudomonadati</taxon>
        <taxon>Pseudomonadota</taxon>
        <taxon>Betaproteobacteria</taxon>
        <taxon>Burkholderiales</taxon>
        <taxon>Sphaerotilaceae</taxon>
        <taxon>Roseateles</taxon>
    </lineage>
</organism>
<dbReference type="EMBL" id="CP013729">
    <property type="protein sequence ID" value="ALV05489.1"/>
    <property type="molecule type" value="Genomic_DNA"/>
</dbReference>
<evidence type="ECO:0000313" key="1">
    <source>
        <dbReference type="EMBL" id="ALV05489.1"/>
    </source>
</evidence>
<dbReference type="STRING" id="76731.RD2015_995"/>
<evidence type="ECO:0000313" key="2">
    <source>
        <dbReference type="Proteomes" id="UP000060699"/>
    </source>
</evidence>
<dbReference type="InterPro" id="IPR036412">
    <property type="entry name" value="HAD-like_sf"/>
</dbReference>
<dbReference type="AlphaFoldDB" id="A0A0U2TZ96"/>
<protein>
    <submittedName>
        <fullName evidence="1">Haloacid dehalogenase</fullName>
    </submittedName>
</protein>
<dbReference type="Proteomes" id="UP000060699">
    <property type="component" value="Chromosome"/>
</dbReference>
<dbReference type="OrthoDB" id="9797415at2"/>
<dbReference type="RefSeq" id="WP_058933950.1">
    <property type="nucleotide sequence ID" value="NZ_CP013729.1"/>
</dbReference>
<sequence length="207" mass="22777">MKIVFDFGGVLFRWHPPSFLARVWPHRVPDETVGAEVAQTFFQSYTGDWGAFDQGLADAATTADRITARTGWPRAEIVTVMDAVPQELQLIEGTAALIQDLKAQGHTLHFLSNMPEPYADHLETHHPLGEWFESGIFSGHVKQSKPHTPIFELAAQQFGAKPQELVFLDDHPANIEAATALGWQAVLFTTPEAAREALQARGLLAAA</sequence>
<dbReference type="SFLD" id="SFLDS00003">
    <property type="entry name" value="Haloacid_Dehalogenase"/>
    <property type="match status" value="1"/>
</dbReference>
<keyword evidence="2" id="KW-1185">Reference proteome</keyword>
<dbReference type="InterPro" id="IPR006439">
    <property type="entry name" value="HAD-SF_hydro_IA"/>
</dbReference>
<dbReference type="CDD" id="cd02603">
    <property type="entry name" value="HAD_sEH-N_like"/>
    <property type="match status" value="1"/>
</dbReference>
<reference evidence="1 2" key="1">
    <citation type="submission" date="2015-12" db="EMBL/GenBank/DDBJ databases">
        <title>Complete genome of Roseateles depolymerans KCTC 42856.</title>
        <authorList>
            <person name="Kim K.M."/>
        </authorList>
    </citation>
    <scope>NUCLEOTIDE SEQUENCE [LARGE SCALE GENOMIC DNA]</scope>
    <source>
        <strain evidence="1 2">KCTC 42856</strain>
    </source>
</reference>
<dbReference type="SFLD" id="SFLDG01129">
    <property type="entry name" value="C1.5:_HAD__Beta-PGM__Phosphata"/>
    <property type="match status" value="1"/>
</dbReference>